<dbReference type="PANTHER" id="PTHR42760">
    <property type="entry name" value="SHORT-CHAIN DEHYDROGENASES/REDUCTASES FAMILY MEMBER"/>
    <property type="match status" value="1"/>
</dbReference>
<feature type="domain" description="Ketoreductase" evidence="2">
    <location>
        <begin position="15"/>
        <end position="190"/>
    </location>
</feature>
<dbReference type="PRINTS" id="PR00081">
    <property type="entry name" value="GDHRDH"/>
</dbReference>
<dbReference type="SUPFAM" id="SSF51735">
    <property type="entry name" value="NAD(P)-binding Rossmann-fold domains"/>
    <property type="match status" value="1"/>
</dbReference>
<keyword evidence="4" id="KW-1185">Reference proteome</keyword>
<sequence>MTSEFEHVPVSVAGKTAVVVGGTSGIGRAIARAFAADGADVVASSRTEERVEETTAELRSLEASSVAVTCDVTDRDSLVALYEATADEFGGVDVLVNSPSAIARRGLLDVTEEEWASVLGVQLTGVVRTCQTFARRMDGGSLVNISSLSSVVTMADLVAYSTAKGAIDAFTRNAAKELAPEIRVNAIRPGYVATPQTADAYAEGSYRYERIRERAPMGRMADPGEIAGAAIYLASDAASYTTGEILTVDGGFAASAFE</sequence>
<dbReference type="FunFam" id="3.40.50.720:FF:000084">
    <property type="entry name" value="Short-chain dehydrogenase reductase"/>
    <property type="match status" value="1"/>
</dbReference>
<dbReference type="NCBIfam" id="NF005559">
    <property type="entry name" value="PRK07231.1"/>
    <property type="match status" value="1"/>
</dbReference>
<dbReference type="Pfam" id="PF13561">
    <property type="entry name" value="adh_short_C2"/>
    <property type="match status" value="1"/>
</dbReference>
<dbReference type="InterPro" id="IPR057326">
    <property type="entry name" value="KR_dom"/>
</dbReference>
<dbReference type="SMART" id="SM00822">
    <property type="entry name" value="PKS_KR"/>
    <property type="match status" value="1"/>
</dbReference>
<dbReference type="EMBL" id="CP058529">
    <property type="protein sequence ID" value="QLG27328.1"/>
    <property type="molecule type" value="Genomic_DNA"/>
</dbReference>
<dbReference type="RefSeq" id="WP_179168903.1">
    <property type="nucleotide sequence ID" value="NZ_CP058529.1"/>
</dbReference>
<organism evidence="3 4">
    <name type="scientific">Halorarum halophilum</name>
    <dbReference type="NCBI Taxonomy" id="2743090"/>
    <lineage>
        <taxon>Archaea</taxon>
        <taxon>Methanobacteriati</taxon>
        <taxon>Methanobacteriota</taxon>
        <taxon>Stenosarchaea group</taxon>
        <taxon>Halobacteria</taxon>
        <taxon>Halobacteriales</taxon>
        <taxon>Haloferacaceae</taxon>
        <taxon>Halorarum</taxon>
    </lineage>
</organism>
<dbReference type="AlphaFoldDB" id="A0A7D5GEG2"/>
<gene>
    <name evidence="3" type="ORF">HUG10_07100</name>
</gene>
<dbReference type="OrthoDB" id="7442at2157"/>
<dbReference type="InterPro" id="IPR036291">
    <property type="entry name" value="NAD(P)-bd_dom_sf"/>
</dbReference>
<dbReference type="KEGG" id="halg:HUG10_07100"/>
<dbReference type="Proteomes" id="UP000509750">
    <property type="component" value="Chromosome"/>
</dbReference>
<proteinExistence type="inferred from homology"/>
<dbReference type="Gene3D" id="3.40.50.720">
    <property type="entry name" value="NAD(P)-binding Rossmann-like Domain"/>
    <property type="match status" value="1"/>
</dbReference>
<protein>
    <submittedName>
        <fullName evidence="3">SDR family oxidoreductase</fullName>
    </submittedName>
</protein>
<evidence type="ECO:0000256" key="1">
    <source>
        <dbReference type="ARBA" id="ARBA00006484"/>
    </source>
</evidence>
<dbReference type="GO" id="GO:0016616">
    <property type="term" value="F:oxidoreductase activity, acting on the CH-OH group of donors, NAD or NADP as acceptor"/>
    <property type="evidence" value="ECO:0007669"/>
    <property type="project" value="TreeGrafter"/>
</dbReference>
<dbReference type="InterPro" id="IPR020904">
    <property type="entry name" value="Sc_DH/Rdtase_CS"/>
</dbReference>
<dbReference type="PRINTS" id="PR00080">
    <property type="entry name" value="SDRFAMILY"/>
</dbReference>
<reference evidence="3 4" key="1">
    <citation type="submission" date="2020-07" db="EMBL/GenBank/DDBJ databases">
        <title>Gai3-2, isolated from salt lake.</title>
        <authorList>
            <person name="Cui H."/>
            <person name="Shi X."/>
        </authorList>
    </citation>
    <scope>NUCLEOTIDE SEQUENCE [LARGE SCALE GENOMIC DNA]</scope>
    <source>
        <strain evidence="3 4">Gai3-2</strain>
    </source>
</reference>
<dbReference type="CDD" id="cd05233">
    <property type="entry name" value="SDR_c"/>
    <property type="match status" value="1"/>
</dbReference>
<evidence type="ECO:0000313" key="4">
    <source>
        <dbReference type="Proteomes" id="UP000509750"/>
    </source>
</evidence>
<evidence type="ECO:0000313" key="3">
    <source>
        <dbReference type="EMBL" id="QLG27328.1"/>
    </source>
</evidence>
<dbReference type="GeneID" id="56028587"/>
<name>A0A7D5GEG2_9EURY</name>
<dbReference type="InterPro" id="IPR002347">
    <property type="entry name" value="SDR_fam"/>
</dbReference>
<accession>A0A7D5GEG2</accession>
<dbReference type="PROSITE" id="PS00061">
    <property type="entry name" value="ADH_SHORT"/>
    <property type="match status" value="1"/>
</dbReference>
<comment type="similarity">
    <text evidence="1">Belongs to the short-chain dehydrogenases/reductases (SDR) family.</text>
</comment>
<evidence type="ECO:0000259" key="2">
    <source>
        <dbReference type="SMART" id="SM00822"/>
    </source>
</evidence>